<dbReference type="EMBL" id="JAQOWY010000250">
    <property type="protein sequence ID" value="KAK1846054.1"/>
    <property type="molecule type" value="Genomic_DNA"/>
</dbReference>
<comment type="caution">
    <text evidence="1">The sequence shown here is derived from an EMBL/GenBank/DDBJ whole genome shotgun (WGS) entry which is preliminary data.</text>
</comment>
<name>A0AAD9AE19_9PEZI</name>
<accession>A0AAD9AE19</accession>
<evidence type="ECO:0000313" key="1">
    <source>
        <dbReference type="EMBL" id="KAK1846054.1"/>
    </source>
</evidence>
<gene>
    <name evidence="1" type="ORF">CCHR01_11300</name>
</gene>
<proteinExistence type="predicted"/>
<dbReference type="AlphaFoldDB" id="A0AAD9AE19"/>
<sequence length="154" mass="16308">MAGLQALRGVAVQPDHPSPAANIAPPVPTPVAHLPTACPHRTVVWPGPTGYAPGTLSFSLASAAAVAGREAVMEKCALLWPATRGTAQAEPASPTNLQRRSQTLSLTRPVHIRDTSMPTIIPSLLPTRSNTFRLLPSRLALTSLFTNAVCRHDR</sequence>
<evidence type="ECO:0000313" key="2">
    <source>
        <dbReference type="Proteomes" id="UP001243330"/>
    </source>
</evidence>
<keyword evidence="2" id="KW-1185">Reference proteome</keyword>
<dbReference type="Proteomes" id="UP001243330">
    <property type="component" value="Unassembled WGS sequence"/>
</dbReference>
<reference evidence="1" key="1">
    <citation type="submission" date="2023-01" db="EMBL/GenBank/DDBJ databases">
        <title>Colletotrichum chrysophilum M932 genome sequence.</title>
        <authorList>
            <person name="Baroncelli R."/>
        </authorList>
    </citation>
    <scope>NUCLEOTIDE SEQUENCE</scope>
    <source>
        <strain evidence="1">M932</strain>
    </source>
</reference>
<organism evidence="1 2">
    <name type="scientific">Colletotrichum chrysophilum</name>
    <dbReference type="NCBI Taxonomy" id="1836956"/>
    <lineage>
        <taxon>Eukaryota</taxon>
        <taxon>Fungi</taxon>
        <taxon>Dikarya</taxon>
        <taxon>Ascomycota</taxon>
        <taxon>Pezizomycotina</taxon>
        <taxon>Sordariomycetes</taxon>
        <taxon>Hypocreomycetidae</taxon>
        <taxon>Glomerellales</taxon>
        <taxon>Glomerellaceae</taxon>
        <taxon>Colletotrichum</taxon>
        <taxon>Colletotrichum gloeosporioides species complex</taxon>
    </lineage>
</organism>
<protein>
    <submittedName>
        <fullName evidence="1">Uncharacterized protein</fullName>
    </submittedName>
</protein>